<gene>
    <name evidence="3" type="ORF">OPV22_012137</name>
</gene>
<dbReference type="InterPro" id="IPR018609">
    <property type="entry name" value="Bud13"/>
</dbReference>
<accession>A0AAV8R0T4</accession>
<evidence type="ECO:0000256" key="1">
    <source>
        <dbReference type="ARBA" id="ARBA00011069"/>
    </source>
</evidence>
<dbReference type="Pfam" id="PF09736">
    <property type="entry name" value="Bud13"/>
    <property type="match status" value="1"/>
</dbReference>
<feature type="compositionally biased region" description="Basic and acidic residues" evidence="2">
    <location>
        <begin position="259"/>
        <end position="268"/>
    </location>
</feature>
<dbReference type="GO" id="GO:0000398">
    <property type="term" value="P:mRNA splicing, via spliceosome"/>
    <property type="evidence" value="ECO:0007669"/>
    <property type="project" value="TreeGrafter"/>
</dbReference>
<dbReference type="AlphaFoldDB" id="A0AAV8R0T4"/>
<feature type="compositionally biased region" description="Basic and acidic residues" evidence="2">
    <location>
        <begin position="334"/>
        <end position="396"/>
    </location>
</feature>
<dbReference type="EMBL" id="JAQQAF010000004">
    <property type="protein sequence ID" value="KAJ8490416.1"/>
    <property type="molecule type" value="Genomic_DNA"/>
</dbReference>
<feature type="compositionally biased region" description="Basic and acidic residues" evidence="2">
    <location>
        <begin position="302"/>
        <end position="317"/>
    </location>
</feature>
<comment type="similarity">
    <text evidence="1">Belongs to the CWC26 family.</text>
</comment>
<dbReference type="GO" id="GO:0005684">
    <property type="term" value="C:U2-type spliceosomal complex"/>
    <property type="evidence" value="ECO:0007669"/>
    <property type="project" value="TreeGrafter"/>
</dbReference>
<proteinExistence type="inferred from homology"/>
<comment type="caution">
    <text evidence="3">The sequence shown here is derived from an EMBL/GenBank/DDBJ whole genome shotgun (WGS) entry which is preliminary data.</text>
</comment>
<evidence type="ECO:0008006" key="5">
    <source>
        <dbReference type="Google" id="ProtNLM"/>
    </source>
</evidence>
<dbReference type="Proteomes" id="UP001222027">
    <property type="component" value="Unassembled WGS sequence"/>
</dbReference>
<feature type="compositionally biased region" description="Basic and acidic residues" evidence="2">
    <location>
        <begin position="285"/>
        <end position="295"/>
    </location>
</feature>
<keyword evidence="4" id="KW-1185">Reference proteome</keyword>
<name>A0AAV8R0T4_ENSVE</name>
<sequence>MAAVPTSNSSLKDYLRRYGTGPDDQKKKKKKKKEKPQSRTVGGILVVDEDPVWQKPVQIEQEESEPSADEKPQIEEDIEVKRMKRLEAIRARKPYHAISEDGSGWVSISDPSKASKSAAIGRRRADTPSPEPERAVSGDGTADISPPRRRSPDDNSPPRRTRRAHSPVPDLSPSRRSQKDLSDDLSPPPKISIRQQDPVDLSPPRRRQRVSSPDISPPRRTRHLSPDAGGPRASDDADLSPPRKSSKCLSDDLSPPRRIRPESPEAIRRQNSPVADLSPPRKSRKEAPSAKESRRAGLFSAKEIKEEIEKKKKEDTSRFASMDPFLSGRGAEPVFRDKEGKRISKEEMLKTQEEKKPKEKKLEWGKGLAQKREAEANAKELELEREKPFARTRDDPELDKMLKERIRWGDPMAHLVKRKSSDLILEDLGDNEKMKESGFIIPQTIPSHSWLKRGIDFPPNRYGMKPGRHWDGVDRSNGFEKESIKRQNEKRATEREAYLWSVSDM</sequence>
<feature type="region of interest" description="Disordered" evidence="2">
    <location>
        <begin position="1"/>
        <end position="77"/>
    </location>
</feature>
<dbReference type="InterPro" id="IPR051112">
    <property type="entry name" value="CWC26_splicing_factor"/>
</dbReference>
<reference evidence="3 4" key="1">
    <citation type="submission" date="2022-12" db="EMBL/GenBank/DDBJ databases">
        <title>Chromosome-scale assembly of the Ensete ventricosum genome.</title>
        <authorList>
            <person name="Dussert Y."/>
            <person name="Stocks J."/>
            <person name="Wendawek A."/>
            <person name="Woldeyes F."/>
            <person name="Nichols R.A."/>
            <person name="Borrell J.S."/>
        </authorList>
    </citation>
    <scope>NUCLEOTIDE SEQUENCE [LARGE SCALE GENOMIC DNA]</scope>
    <source>
        <strain evidence="4">cv. Maze</strain>
        <tissue evidence="3">Seeds</tissue>
    </source>
</reference>
<organism evidence="3 4">
    <name type="scientific">Ensete ventricosum</name>
    <name type="common">Abyssinian banana</name>
    <name type="synonym">Musa ensete</name>
    <dbReference type="NCBI Taxonomy" id="4639"/>
    <lineage>
        <taxon>Eukaryota</taxon>
        <taxon>Viridiplantae</taxon>
        <taxon>Streptophyta</taxon>
        <taxon>Embryophyta</taxon>
        <taxon>Tracheophyta</taxon>
        <taxon>Spermatophyta</taxon>
        <taxon>Magnoliopsida</taxon>
        <taxon>Liliopsida</taxon>
        <taxon>Zingiberales</taxon>
        <taxon>Musaceae</taxon>
        <taxon>Ensete</taxon>
    </lineage>
</organism>
<dbReference type="GO" id="GO:0070274">
    <property type="term" value="C:RES complex"/>
    <property type="evidence" value="ECO:0007669"/>
    <property type="project" value="TreeGrafter"/>
</dbReference>
<feature type="region of interest" description="Disordered" evidence="2">
    <location>
        <begin position="90"/>
        <end position="396"/>
    </location>
</feature>
<evidence type="ECO:0000313" key="4">
    <source>
        <dbReference type="Proteomes" id="UP001222027"/>
    </source>
</evidence>
<evidence type="ECO:0000256" key="2">
    <source>
        <dbReference type="SAM" id="MobiDB-lite"/>
    </source>
</evidence>
<dbReference type="GO" id="GO:0003723">
    <property type="term" value="F:RNA binding"/>
    <property type="evidence" value="ECO:0007669"/>
    <property type="project" value="TreeGrafter"/>
</dbReference>
<feature type="compositionally biased region" description="Basic and acidic residues" evidence="2">
    <location>
        <begin position="123"/>
        <end position="136"/>
    </location>
</feature>
<protein>
    <recommendedName>
        <fullName evidence="5">BUD13 homolog</fullName>
    </recommendedName>
</protein>
<evidence type="ECO:0000313" key="3">
    <source>
        <dbReference type="EMBL" id="KAJ8490416.1"/>
    </source>
</evidence>
<dbReference type="PANTHER" id="PTHR31809">
    <property type="entry name" value="BUD13 HOMOLOG"/>
    <property type="match status" value="1"/>
</dbReference>
<feature type="compositionally biased region" description="Polar residues" evidence="2">
    <location>
        <begin position="1"/>
        <end position="11"/>
    </location>
</feature>
<feature type="compositionally biased region" description="Basic and acidic residues" evidence="2">
    <location>
        <begin position="68"/>
        <end position="77"/>
    </location>
</feature>
<dbReference type="PANTHER" id="PTHR31809:SF0">
    <property type="entry name" value="BUD13 HOMOLOG"/>
    <property type="match status" value="1"/>
</dbReference>